<evidence type="ECO:0000313" key="9">
    <source>
        <dbReference type="EMBL" id="CAF1137052.1"/>
    </source>
</evidence>
<gene>
    <name evidence="9" type="ORF">JXQ802_LOCUS21011</name>
    <name evidence="8" type="ORF">PYM288_LOCUS9827</name>
</gene>
<evidence type="ECO:0000256" key="6">
    <source>
        <dbReference type="SAM" id="Phobius"/>
    </source>
</evidence>
<feature type="region of interest" description="Disordered" evidence="5">
    <location>
        <begin position="515"/>
        <end position="537"/>
    </location>
</feature>
<feature type="compositionally biased region" description="Low complexity" evidence="5">
    <location>
        <begin position="574"/>
        <end position="586"/>
    </location>
</feature>
<feature type="region of interest" description="Disordered" evidence="5">
    <location>
        <begin position="574"/>
        <end position="709"/>
    </location>
</feature>
<keyword evidence="10" id="KW-1185">Reference proteome</keyword>
<dbReference type="InterPro" id="IPR017452">
    <property type="entry name" value="GPCR_Rhodpsn_7TM"/>
</dbReference>
<dbReference type="SUPFAM" id="SSF81321">
    <property type="entry name" value="Family A G protein-coupled receptor-like"/>
    <property type="match status" value="1"/>
</dbReference>
<keyword evidence="3 6" id="KW-1133">Transmembrane helix</keyword>
<organism evidence="9 10">
    <name type="scientific">Rotaria sordida</name>
    <dbReference type="NCBI Taxonomy" id="392033"/>
    <lineage>
        <taxon>Eukaryota</taxon>
        <taxon>Metazoa</taxon>
        <taxon>Spiralia</taxon>
        <taxon>Gnathifera</taxon>
        <taxon>Rotifera</taxon>
        <taxon>Eurotatoria</taxon>
        <taxon>Bdelloidea</taxon>
        <taxon>Philodinida</taxon>
        <taxon>Philodinidae</taxon>
        <taxon>Rotaria</taxon>
    </lineage>
</organism>
<dbReference type="Gene3D" id="1.20.1070.10">
    <property type="entry name" value="Rhodopsin 7-helix transmembrane proteins"/>
    <property type="match status" value="1"/>
</dbReference>
<feature type="compositionally biased region" description="Low complexity" evidence="5">
    <location>
        <begin position="622"/>
        <end position="636"/>
    </location>
</feature>
<dbReference type="Proteomes" id="UP000663870">
    <property type="component" value="Unassembled WGS sequence"/>
</dbReference>
<dbReference type="EMBL" id="CAJNOL010000610">
    <property type="protein sequence ID" value="CAF1137052.1"/>
    <property type="molecule type" value="Genomic_DNA"/>
</dbReference>
<keyword evidence="2 6" id="KW-0812">Transmembrane</keyword>
<dbReference type="GO" id="GO:0016020">
    <property type="term" value="C:membrane"/>
    <property type="evidence" value="ECO:0007669"/>
    <property type="project" value="UniProtKB-SubCell"/>
</dbReference>
<accession>A0A814RQW5</accession>
<keyword evidence="4 6" id="KW-0472">Membrane</keyword>
<comment type="subcellular location">
    <subcellularLocation>
        <location evidence="1">Membrane</location>
    </subcellularLocation>
</comment>
<feature type="transmembrane region" description="Helical" evidence="6">
    <location>
        <begin position="217"/>
        <end position="240"/>
    </location>
</feature>
<feature type="compositionally biased region" description="Basic residues" evidence="5">
    <location>
        <begin position="670"/>
        <end position="684"/>
    </location>
</feature>
<feature type="compositionally biased region" description="Low complexity" evidence="5">
    <location>
        <begin position="598"/>
        <end position="609"/>
    </location>
</feature>
<evidence type="ECO:0000256" key="3">
    <source>
        <dbReference type="ARBA" id="ARBA00022989"/>
    </source>
</evidence>
<feature type="region of interest" description="Disordered" evidence="5">
    <location>
        <begin position="454"/>
        <end position="502"/>
    </location>
</feature>
<evidence type="ECO:0000313" key="10">
    <source>
        <dbReference type="Proteomes" id="UP000663870"/>
    </source>
</evidence>
<name>A0A814RQW5_9BILA</name>
<dbReference type="Proteomes" id="UP000663854">
    <property type="component" value="Unassembled WGS sequence"/>
</dbReference>
<feature type="compositionally biased region" description="Acidic residues" evidence="5">
    <location>
        <begin position="473"/>
        <end position="483"/>
    </location>
</feature>
<feature type="transmembrane region" description="Helical" evidence="6">
    <location>
        <begin position="139"/>
        <end position="163"/>
    </location>
</feature>
<proteinExistence type="predicted"/>
<comment type="caution">
    <text evidence="9">The sequence shown here is derived from an EMBL/GenBank/DDBJ whole genome shotgun (WGS) entry which is preliminary data.</text>
</comment>
<feature type="domain" description="G-protein coupled receptors family 1 profile" evidence="7">
    <location>
        <begin position="118"/>
        <end position="390"/>
    </location>
</feature>
<protein>
    <recommendedName>
        <fullName evidence="7">G-protein coupled receptors family 1 profile domain-containing protein</fullName>
    </recommendedName>
</protein>
<dbReference type="AlphaFoldDB" id="A0A814RQW5"/>
<dbReference type="EMBL" id="CAJNOH010000148">
    <property type="protein sequence ID" value="CAF0907273.1"/>
    <property type="molecule type" value="Genomic_DNA"/>
</dbReference>
<feature type="transmembrane region" description="Helical" evidence="6">
    <location>
        <begin position="175"/>
        <end position="196"/>
    </location>
</feature>
<evidence type="ECO:0000313" key="8">
    <source>
        <dbReference type="EMBL" id="CAF0907273.1"/>
    </source>
</evidence>
<evidence type="ECO:0000256" key="2">
    <source>
        <dbReference type="ARBA" id="ARBA00022692"/>
    </source>
</evidence>
<feature type="transmembrane region" description="Helical" evidence="6">
    <location>
        <begin position="330"/>
        <end position="351"/>
    </location>
</feature>
<evidence type="ECO:0000259" key="7">
    <source>
        <dbReference type="PROSITE" id="PS50262"/>
    </source>
</evidence>
<reference evidence="9" key="1">
    <citation type="submission" date="2021-02" db="EMBL/GenBank/DDBJ databases">
        <authorList>
            <person name="Nowell W R."/>
        </authorList>
    </citation>
    <scope>NUCLEOTIDE SEQUENCE</scope>
</reference>
<feature type="compositionally biased region" description="Basic residues" evidence="5">
    <location>
        <begin position="651"/>
        <end position="661"/>
    </location>
</feature>
<feature type="transmembrane region" description="Helical" evidence="6">
    <location>
        <begin position="99"/>
        <end position="127"/>
    </location>
</feature>
<evidence type="ECO:0000256" key="5">
    <source>
        <dbReference type="SAM" id="MobiDB-lite"/>
    </source>
</evidence>
<sequence>MSSDSQPSFRSYWKSKVKNVIKPNITSSIRGHLISNDTYHNLREKYQNFTDIAKDRTDLGTLINKTKTLIPSISSSNDNQTFSKGFYDSLFSPETDQDVYFEVAIICLWVIAILCIIPTIIIMFIPVKKYGIKPSGVKLIFFHIFLCELCYLIYILLAMINAAENFQMNRFFCNFANYAMYITIPVMHFALFFLSLERLSKRFTSTVTWTRIFTKTYVTQVILIFIWISFIAIITTIILLKEQVWTTIGNNVQNIAPPIARDVLNKIISPSYRCSIDGRLLSIFKILFIILFIILIVLIIKSMAISIFYNVLTLNFCQIRNKMKKSGDRYMTLLFFIFLLLNVFLSFPFYFVSMTNTITQLISRKNIYSTNLKICFLLRILSIILQCLTFSTFESNSWNLLSRLLYRITCKKISILNYNAIPTKKSTTTTTTTKRSRHTGDSDYKTASYVDRRTLDTDSSDNDDNRINNSDSDTSENDSDDEVFLTQPKIEPSRTKSGKTTTTKTVDVIKSSIDSDDETQHIPKLKLSTKKSNEKKNQIDEDKMSIKKLTSEYNKTNGISQKLPNGKLISQRISSTTTKPKISKSNTNHRRIEHHPIEISSSSLSDEISNVSQCSDDEIKPSKTISKIKSTNHTISNEQKHTTDISPNQHHSARQQHRTRNRLQSPISTNHHRIKTKNQRKRSSINKNNHIEKSKKNRLSKILNNSDDV</sequence>
<evidence type="ECO:0000256" key="4">
    <source>
        <dbReference type="ARBA" id="ARBA00023136"/>
    </source>
</evidence>
<evidence type="ECO:0000256" key="1">
    <source>
        <dbReference type="ARBA" id="ARBA00004370"/>
    </source>
</evidence>
<feature type="transmembrane region" description="Helical" evidence="6">
    <location>
        <begin position="286"/>
        <end position="309"/>
    </location>
</feature>
<dbReference type="PROSITE" id="PS50262">
    <property type="entry name" value="G_PROTEIN_RECEP_F1_2"/>
    <property type="match status" value="1"/>
</dbReference>